<gene>
    <name evidence="3" type="ORF">CBE85_01355</name>
    <name evidence="2" type="ORF">G3N53_16425</name>
    <name evidence="4" type="ORF">J6E47_05215</name>
</gene>
<keyword evidence="3" id="KW-0255">Endonuclease</keyword>
<dbReference type="Proteomes" id="UP000664966">
    <property type="component" value="Chromosome"/>
</dbReference>
<feature type="domain" description="HNH nuclease" evidence="1">
    <location>
        <begin position="196"/>
        <end position="257"/>
    </location>
</feature>
<dbReference type="Proteomes" id="UP000197394">
    <property type="component" value="Unassembled WGS sequence"/>
</dbReference>
<evidence type="ECO:0000313" key="6">
    <source>
        <dbReference type="Proteomes" id="UP000470018"/>
    </source>
</evidence>
<dbReference type="EMBL" id="CP072270">
    <property type="protein sequence ID" value="QTK44471.1"/>
    <property type="molecule type" value="Genomic_DNA"/>
</dbReference>
<dbReference type="RefSeq" id="WP_000215238.1">
    <property type="nucleotide sequence ID" value="NZ_AP014649.1"/>
</dbReference>
<evidence type="ECO:0000313" key="5">
    <source>
        <dbReference type="Proteomes" id="UP000197394"/>
    </source>
</evidence>
<keyword evidence="3" id="KW-0540">Nuclease</keyword>
<dbReference type="Gene3D" id="1.10.30.50">
    <property type="match status" value="1"/>
</dbReference>
<dbReference type="GO" id="GO:0004519">
    <property type="term" value="F:endonuclease activity"/>
    <property type="evidence" value="ECO:0007669"/>
    <property type="project" value="UniProtKB-KW"/>
</dbReference>
<evidence type="ECO:0000259" key="1">
    <source>
        <dbReference type="SMART" id="SM00507"/>
    </source>
</evidence>
<accession>A0A246A6Y1</accession>
<dbReference type="EMBL" id="NGKM01000001">
    <property type="protein sequence ID" value="OWK68414.1"/>
    <property type="molecule type" value="Genomic_DNA"/>
</dbReference>
<proteinExistence type="predicted"/>
<reference evidence="4" key="3">
    <citation type="submission" date="2021-03" db="EMBL/GenBank/DDBJ databases">
        <title>Complete genome sequencing of Acinetobacter baumannii.</title>
        <authorList>
            <person name="Yadav B."/>
            <person name="Makwana N."/>
            <person name="Kharat A.S."/>
            <person name="Veeraraghavan B."/>
            <person name="Vijayakumar S."/>
            <person name="Priya M."/>
        </authorList>
    </citation>
    <scope>NUCLEOTIDE SEQUENCE</scope>
    <source>
        <strain evidence="4">KSK6</strain>
    </source>
</reference>
<reference evidence="3 5" key="1">
    <citation type="submission" date="2017-05" db="EMBL/GenBank/DDBJ databases">
        <title>Draft genome sequence of MDR A. baumannii AB360.</title>
        <authorList>
            <person name="Wareham D.W."/>
            <person name="Bean D.C."/>
        </authorList>
    </citation>
    <scope>NUCLEOTIDE SEQUENCE [LARGE SCALE GENOMIC DNA]</scope>
    <source>
        <strain evidence="3 5">AB360</strain>
    </source>
</reference>
<sequence length="267" mass="30722">MTVDNSACFSNLSKPMITCPICLVAFIPRQKNSVYCSRACHDRRPRAKRNRTYKLQYIRCANCKEIKGIEVKGGNHAKLCCSRKCGFEWQAHISSERSRLRAIGLRAKKELIPIKVIKERIALKRIKARNKLIRLCLHCNQQVFEKYRRIHTRCLAAYSAEKKADYKLTDSYKNAKKANRVKRKAIQRGATIAEPINPLLILARDKWKCYLCGVKTPKELRGSYFDNAPELDHVIPLSKGGLHVESNLRCACRKCNAEKSDQIYQLI</sequence>
<dbReference type="InterPro" id="IPR003615">
    <property type="entry name" value="HNH_nuc"/>
</dbReference>
<reference evidence="2 6" key="2">
    <citation type="submission" date="2020-02" db="EMBL/GenBank/DDBJ databases">
        <title>Whole genome shot-gun sequencing of clinical Carbapenem resistant A. baumannii.</title>
        <authorList>
            <person name="Veeraraghavan B."/>
            <person name="Mathur P."/>
            <person name="Vijayakumar S."/>
            <person name="Vasudevan K."/>
            <person name="Lincy M."/>
            <person name="Kirubananthan A."/>
        </authorList>
    </citation>
    <scope>NUCLEOTIDE SEQUENCE [LARGE SCALE GENOMIC DNA]</scope>
    <source>
        <strain evidence="2 6">SP816</strain>
    </source>
</reference>
<dbReference type="Proteomes" id="UP000470018">
    <property type="component" value="Unassembled WGS sequence"/>
</dbReference>
<dbReference type="SMART" id="SM00507">
    <property type="entry name" value="HNHc"/>
    <property type="match status" value="1"/>
</dbReference>
<dbReference type="EMBL" id="JAAGTY010000024">
    <property type="protein sequence ID" value="NDW42660.1"/>
    <property type="molecule type" value="Genomic_DNA"/>
</dbReference>
<dbReference type="InterPro" id="IPR052892">
    <property type="entry name" value="NA-targeting_endonuclease"/>
</dbReference>
<evidence type="ECO:0000313" key="4">
    <source>
        <dbReference type="EMBL" id="QTK44471.1"/>
    </source>
</evidence>
<protein>
    <submittedName>
        <fullName evidence="3">HNH endonuclease</fullName>
    </submittedName>
</protein>
<evidence type="ECO:0000313" key="2">
    <source>
        <dbReference type="EMBL" id="NDW42660.1"/>
    </source>
</evidence>
<organism evidence="3 5">
    <name type="scientific">Acinetobacter baumannii</name>
    <dbReference type="NCBI Taxonomy" id="470"/>
    <lineage>
        <taxon>Bacteria</taxon>
        <taxon>Pseudomonadati</taxon>
        <taxon>Pseudomonadota</taxon>
        <taxon>Gammaproteobacteria</taxon>
        <taxon>Moraxellales</taxon>
        <taxon>Moraxellaceae</taxon>
        <taxon>Acinetobacter</taxon>
        <taxon>Acinetobacter calcoaceticus/baumannii complex</taxon>
    </lineage>
</organism>
<name>A0A246A6Y1_ACIBA</name>
<keyword evidence="3" id="KW-0378">Hydrolase</keyword>
<evidence type="ECO:0000313" key="3">
    <source>
        <dbReference type="EMBL" id="OWK68414.1"/>
    </source>
</evidence>
<dbReference type="PANTHER" id="PTHR33877">
    <property type="entry name" value="SLL1193 PROTEIN"/>
    <property type="match status" value="1"/>
</dbReference>
<dbReference type="CDD" id="cd00085">
    <property type="entry name" value="HNHc"/>
    <property type="match status" value="1"/>
</dbReference>
<dbReference type="Pfam" id="PF01844">
    <property type="entry name" value="HNH"/>
    <property type="match status" value="1"/>
</dbReference>
<dbReference type="PANTHER" id="PTHR33877:SF2">
    <property type="entry name" value="OS07G0170200 PROTEIN"/>
    <property type="match status" value="1"/>
</dbReference>
<dbReference type="AlphaFoldDB" id="A0A246A6Y1"/>
<dbReference type="InterPro" id="IPR002711">
    <property type="entry name" value="HNH"/>
</dbReference>